<dbReference type="AlphaFoldDB" id="A0A1D3TPI2"/>
<proteinExistence type="predicted"/>
<dbReference type="Proteomes" id="UP000199315">
    <property type="component" value="Unassembled WGS sequence"/>
</dbReference>
<organism evidence="1 2">
    <name type="scientific">Anaerobium acetethylicum</name>
    <dbReference type="NCBI Taxonomy" id="1619234"/>
    <lineage>
        <taxon>Bacteria</taxon>
        <taxon>Bacillati</taxon>
        <taxon>Bacillota</taxon>
        <taxon>Clostridia</taxon>
        <taxon>Lachnospirales</taxon>
        <taxon>Lachnospiraceae</taxon>
        <taxon>Anaerobium</taxon>
    </lineage>
</organism>
<accession>A0A1D3TPI2</accession>
<reference evidence="1 2" key="1">
    <citation type="submission" date="2016-09" db="EMBL/GenBank/DDBJ databases">
        <authorList>
            <person name="Capua I."/>
            <person name="De Benedictis P."/>
            <person name="Joannis T."/>
            <person name="Lombin L.H."/>
            <person name="Cattoli G."/>
        </authorList>
    </citation>
    <scope>NUCLEOTIDE SEQUENCE [LARGE SCALE GENOMIC DNA]</scope>
    <source>
        <strain evidence="1 2">GluBS11</strain>
    </source>
</reference>
<protein>
    <submittedName>
        <fullName evidence="1">Uncharacterized protein</fullName>
    </submittedName>
</protein>
<name>A0A1D3TPI2_9FIRM</name>
<sequence>MEISRCKGAFERFRPNAANKKPAKSGRFFAVHCRKEGKAYEG</sequence>
<dbReference type="EMBL" id="FMKA01000001">
    <property type="protein sequence ID" value="SCP95336.1"/>
    <property type="molecule type" value="Genomic_DNA"/>
</dbReference>
<evidence type="ECO:0000313" key="2">
    <source>
        <dbReference type="Proteomes" id="UP000199315"/>
    </source>
</evidence>
<evidence type="ECO:0000313" key="1">
    <source>
        <dbReference type="EMBL" id="SCP95336.1"/>
    </source>
</evidence>
<keyword evidence="2" id="KW-1185">Reference proteome</keyword>
<gene>
    <name evidence="1" type="ORF">SAMN05421730_1001489</name>
</gene>
<dbReference type="STRING" id="1619234.SAMN05421730_1001489"/>